<reference evidence="5" key="1">
    <citation type="submission" date="2024-08" db="EMBL/GenBank/DDBJ databases">
        <authorList>
            <person name="Yu S.T."/>
        </authorList>
    </citation>
    <scope>NUCLEOTIDE SEQUENCE</scope>
    <source>
        <strain evidence="5">R33</strain>
        <plasmid evidence="5">unnamed1</plasmid>
    </source>
</reference>
<dbReference type="SUPFAM" id="SSF56214">
    <property type="entry name" value="4'-phosphopantetheinyl transferase"/>
    <property type="match status" value="2"/>
</dbReference>
<protein>
    <submittedName>
        <fullName evidence="5">4'-phosphopantetheinyl transferase superfamily protein</fullName>
    </submittedName>
</protein>
<geneLocation type="plasmid" evidence="5">
    <name>unnamed1</name>
</geneLocation>
<dbReference type="GO" id="GO:0005829">
    <property type="term" value="C:cytosol"/>
    <property type="evidence" value="ECO:0007669"/>
    <property type="project" value="TreeGrafter"/>
</dbReference>
<dbReference type="InterPro" id="IPR037143">
    <property type="entry name" value="4-PPantetheinyl_Trfase_dom_sf"/>
</dbReference>
<evidence type="ECO:0000256" key="2">
    <source>
        <dbReference type="ARBA" id="ARBA00022679"/>
    </source>
</evidence>
<sequence length="244" mass="25919">MTSAHPAPGTGELHTWWLSVPPPGATPRPGLHPSDEDGNGDGDGQRQWQRATRPGRSLHRHRRAFAHAGLRLLLAGYLPASRGEPTPARAACPVCAGPHGRPYVSNDQGLEFSMSHSGDGVLYAFTTGGAVGVDVESGPVLDRTRHTVSRWLAPHELRAIEAAPEGERPAAFLRTWVRREAWLKAAGTGLAHGMGPAPVQVPGGPQIIDLEVPDGYTASAAAPAGTRHIRHRRIPPGRILDTAV</sequence>
<feature type="domain" description="4'-phosphopantetheinyl transferase" evidence="4">
    <location>
        <begin position="130"/>
        <end position="194"/>
    </location>
</feature>
<dbReference type="Gene3D" id="3.90.470.20">
    <property type="entry name" value="4'-phosphopantetheinyl transferase domain"/>
    <property type="match status" value="1"/>
</dbReference>
<dbReference type="GO" id="GO:0000287">
    <property type="term" value="F:magnesium ion binding"/>
    <property type="evidence" value="ECO:0007669"/>
    <property type="project" value="InterPro"/>
</dbReference>
<comment type="similarity">
    <text evidence="1">Belongs to the P-Pant transferase superfamily. Gsp/Sfp/HetI/AcpT family.</text>
</comment>
<keyword evidence="5" id="KW-0614">Plasmid</keyword>
<dbReference type="InterPro" id="IPR050559">
    <property type="entry name" value="P-Pant_transferase_sf"/>
</dbReference>
<accession>A0AB39YJM5</accession>
<evidence type="ECO:0000256" key="3">
    <source>
        <dbReference type="SAM" id="MobiDB-lite"/>
    </source>
</evidence>
<dbReference type="AlphaFoldDB" id="A0AB39YJM5"/>
<feature type="region of interest" description="Disordered" evidence="3">
    <location>
        <begin position="222"/>
        <end position="244"/>
    </location>
</feature>
<feature type="region of interest" description="Disordered" evidence="3">
    <location>
        <begin position="1"/>
        <end position="60"/>
    </location>
</feature>
<evidence type="ECO:0000256" key="1">
    <source>
        <dbReference type="ARBA" id="ARBA00010990"/>
    </source>
</evidence>
<dbReference type="GO" id="GO:0008897">
    <property type="term" value="F:holo-[acyl-carrier-protein] synthase activity"/>
    <property type="evidence" value="ECO:0007669"/>
    <property type="project" value="InterPro"/>
</dbReference>
<evidence type="ECO:0000259" key="4">
    <source>
        <dbReference type="Pfam" id="PF01648"/>
    </source>
</evidence>
<dbReference type="EMBL" id="CP165728">
    <property type="protein sequence ID" value="XDV69413.1"/>
    <property type="molecule type" value="Genomic_DNA"/>
</dbReference>
<dbReference type="GO" id="GO:0019878">
    <property type="term" value="P:lysine biosynthetic process via aminoadipic acid"/>
    <property type="evidence" value="ECO:0007669"/>
    <property type="project" value="TreeGrafter"/>
</dbReference>
<dbReference type="InterPro" id="IPR008278">
    <property type="entry name" value="4-PPantetheinyl_Trfase_dom"/>
</dbReference>
<name>A0AB39YJM5_9ACTN</name>
<gene>
    <name evidence="5" type="ORF">AB5J51_41555</name>
</gene>
<dbReference type="RefSeq" id="WP_369780587.1">
    <property type="nucleotide sequence ID" value="NZ_CP165728.1"/>
</dbReference>
<proteinExistence type="inferred from homology"/>
<evidence type="ECO:0000313" key="5">
    <source>
        <dbReference type="EMBL" id="XDV69413.1"/>
    </source>
</evidence>
<organism evidence="5">
    <name type="scientific">Streptomyces sp. R33</name>
    <dbReference type="NCBI Taxonomy" id="3238629"/>
    <lineage>
        <taxon>Bacteria</taxon>
        <taxon>Bacillati</taxon>
        <taxon>Actinomycetota</taxon>
        <taxon>Actinomycetes</taxon>
        <taxon>Kitasatosporales</taxon>
        <taxon>Streptomycetaceae</taxon>
        <taxon>Streptomyces</taxon>
    </lineage>
</organism>
<dbReference type="PANTHER" id="PTHR12215">
    <property type="entry name" value="PHOSPHOPANTETHEINE TRANSFERASE"/>
    <property type="match status" value="1"/>
</dbReference>
<dbReference type="Pfam" id="PF01648">
    <property type="entry name" value="ACPS"/>
    <property type="match status" value="1"/>
</dbReference>
<dbReference type="PANTHER" id="PTHR12215:SF10">
    <property type="entry name" value="L-AMINOADIPATE-SEMIALDEHYDE DEHYDROGENASE-PHOSPHOPANTETHEINYL TRANSFERASE"/>
    <property type="match status" value="1"/>
</dbReference>
<keyword evidence="2 5" id="KW-0808">Transferase</keyword>